<feature type="non-terminal residue" evidence="1">
    <location>
        <position position="1"/>
    </location>
</feature>
<evidence type="ECO:0000313" key="2">
    <source>
        <dbReference type="Proteomes" id="UP001207468"/>
    </source>
</evidence>
<dbReference type="EMBL" id="JAGFNK010000213">
    <property type="protein sequence ID" value="KAI9458117.1"/>
    <property type="molecule type" value="Genomic_DNA"/>
</dbReference>
<keyword evidence="2" id="KW-1185">Reference proteome</keyword>
<gene>
    <name evidence="1" type="ORF">F5148DRAFT_983883</name>
</gene>
<organism evidence="1 2">
    <name type="scientific">Russula earlei</name>
    <dbReference type="NCBI Taxonomy" id="71964"/>
    <lineage>
        <taxon>Eukaryota</taxon>
        <taxon>Fungi</taxon>
        <taxon>Dikarya</taxon>
        <taxon>Basidiomycota</taxon>
        <taxon>Agaricomycotina</taxon>
        <taxon>Agaricomycetes</taxon>
        <taxon>Russulales</taxon>
        <taxon>Russulaceae</taxon>
        <taxon>Russula</taxon>
    </lineage>
</organism>
<sequence length="244" mass="27828">KLFTGVLNIFAWLVFAFAVGLSPVGFLSQAVRTSKRRSFKKNIDVLIIGVAYTVVFLTSHTFCLKRRISMRLKLQRLSRGRVALRKGDIPKHVHEYVLQEYSRVCLISFESLPKDAHREGWGRPGTSPFYDGPAGVFTDDPKRRVHAQARLLIPSLPPLRPNDRMSYHYRFIAPLLPTDDEGRSPLHYYDSAIQLARQADREPTEREFEVGIAAADEIKKILFETREEMLEGSTSDLTKLPLAM</sequence>
<name>A0ACC0U290_9AGAM</name>
<proteinExistence type="predicted"/>
<comment type="caution">
    <text evidence="1">The sequence shown here is derived from an EMBL/GenBank/DDBJ whole genome shotgun (WGS) entry which is preliminary data.</text>
</comment>
<reference evidence="1" key="1">
    <citation type="submission" date="2021-03" db="EMBL/GenBank/DDBJ databases">
        <title>Evolutionary priming and transition to the ectomycorrhizal habit in an iconic lineage of mushroom-forming fungi: is preadaptation a requirement?</title>
        <authorList>
            <consortium name="DOE Joint Genome Institute"/>
            <person name="Looney B.P."/>
            <person name="Miyauchi S."/>
            <person name="Morin E."/>
            <person name="Drula E."/>
            <person name="Courty P.E."/>
            <person name="Chicoki N."/>
            <person name="Fauchery L."/>
            <person name="Kohler A."/>
            <person name="Kuo A."/>
            <person name="LaButti K."/>
            <person name="Pangilinan J."/>
            <person name="Lipzen A."/>
            <person name="Riley R."/>
            <person name="Andreopoulos W."/>
            <person name="He G."/>
            <person name="Johnson J."/>
            <person name="Barry K.W."/>
            <person name="Grigoriev I.V."/>
            <person name="Nagy L."/>
            <person name="Hibbett D."/>
            <person name="Henrissat B."/>
            <person name="Matheny P.B."/>
            <person name="Labbe J."/>
            <person name="Martin A.F."/>
        </authorList>
    </citation>
    <scope>NUCLEOTIDE SEQUENCE</scope>
    <source>
        <strain evidence="1">BPL698</strain>
    </source>
</reference>
<dbReference type="Proteomes" id="UP001207468">
    <property type="component" value="Unassembled WGS sequence"/>
</dbReference>
<accession>A0ACC0U290</accession>
<evidence type="ECO:0000313" key="1">
    <source>
        <dbReference type="EMBL" id="KAI9458117.1"/>
    </source>
</evidence>
<protein>
    <submittedName>
        <fullName evidence="1">Uncharacterized protein</fullName>
    </submittedName>
</protein>